<keyword evidence="14" id="KW-0560">Oxidoreductase</keyword>
<dbReference type="Gene3D" id="1.10.238.10">
    <property type="entry name" value="EF-hand"/>
    <property type="match status" value="1"/>
</dbReference>
<evidence type="ECO:0000256" key="2">
    <source>
        <dbReference type="ARBA" id="ARBA00007975"/>
    </source>
</evidence>
<evidence type="ECO:0000256" key="10">
    <source>
        <dbReference type="ARBA" id="ARBA00022827"/>
    </source>
</evidence>
<dbReference type="FunFam" id="3.40.50.80:FF:000026">
    <property type="entry name" value="Putative respiratory burst oxidase"/>
    <property type="match status" value="1"/>
</dbReference>
<comment type="subunit">
    <text evidence="3">Monomer and homodimer.</text>
</comment>
<evidence type="ECO:0008006" key="23">
    <source>
        <dbReference type="Google" id="ProtNLM"/>
    </source>
</evidence>
<evidence type="ECO:0000256" key="12">
    <source>
        <dbReference type="ARBA" id="ARBA00022857"/>
    </source>
</evidence>
<dbReference type="PROSITE" id="PS51384">
    <property type="entry name" value="FAD_FR"/>
    <property type="match status" value="1"/>
</dbReference>
<comment type="function">
    <text evidence="16">Calcium-dependent NADPH oxidase that generates superoxide.</text>
</comment>
<keyword evidence="10" id="KW-0274">FAD</keyword>
<dbReference type="InterPro" id="IPR039261">
    <property type="entry name" value="FNR_nucleotide-bd"/>
</dbReference>
<dbReference type="Pfam" id="PF08414">
    <property type="entry name" value="NADPH_Ox"/>
    <property type="match status" value="1"/>
</dbReference>
<evidence type="ECO:0000256" key="16">
    <source>
        <dbReference type="ARBA" id="ARBA00055023"/>
    </source>
</evidence>
<sequence>MAGDYVDVPLGGGGQSTLPPVAPLKKQPSRLASGMKRLASMVPDTMKLKRTHSSAQPALRGLRFLDKTSAGKDGWKNVEKRFDEMSADGRLPQESFAKCIGMADSKEFASEVFVALARRRSIKPEDGITKEQLKEFWEELTDQNFDSRLRIFFDMCDKNGDGQLTEDEVKEVIVLSAAANKLAKLKSHAATYASLIMEELDPDHRGYIEVPRHEIISLFFDKQQHTDMLVSMQIWQLETLLRGMVTAQGPPEKVKLASASLARTMVPSSHRSPMQRRFNKTVDFIHENWKRIWVLSLWAILNIALFMYKFVQYSRRDAFQVMGYCVCIAKGAAETLKLNMAVILLPVCRNTLTRLRSTALSKVVPFDDNINFHKVIALTIAIGAATHTLAHVTCDFPRLVSCPRDKFEATLGPYFNYVQPTYSSLVASTPGWTGILMILIMSFSFTLATHSFRRSVVKLPSPLHHLAGFNAFWYAHHLLVIAYILLVLHSYFIFLTKQWYNRTTWMFLAVPVLFYSCERTIRRVRESSYGVTVIKAAIYPGNVLSIHMNKPSSFKYKSGMHPFSITSAPGDDYLSVHIRTLGDWTTELRNLFGKACEAQVSSKKATLARLETTIIADGLKEETCFPKVFIDGPFGAPAQNYKKYDILLLIGLGIGATPFISILKDLLNNIKSNGDVQSTHDAELGCTFKSNGPGRAYFYWVTREQGSFEWFKGVMNDVAESDHDNVIEMHNYLTSVYEEGDARSALIAMVQSLQHAKNGVDIVSGSKIRTHFARPNWRKVFSDLANAHQNSRIGVFYCGSPTLTKMLRDLSLEFSQTTTTRFHFHKENF</sequence>
<dbReference type="InterPro" id="IPR013121">
    <property type="entry name" value="Fe_red_NAD-bd_6"/>
</dbReference>
<feature type="transmembrane region" description="Helical" evidence="18">
    <location>
        <begin position="646"/>
        <end position="663"/>
    </location>
</feature>
<dbReference type="InterPro" id="IPR013623">
    <property type="entry name" value="NADPH_Ox"/>
</dbReference>
<reference evidence="21" key="1">
    <citation type="submission" date="2015-04" db="UniProtKB">
        <authorList>
            <consortium name="EnsemblPlants"/>
        </authorList>
    </citation>
    <scope>IDENTIFICATION</scope>
</reference>
<keyword evidence="9" id="KW-0677">Repeat</keyword>
<feature type="transmembrane region" description="Helical" evidence="18">
    <location>
        <begin position="292"/>
        <end position="311"/>
    </location>
</feature>
<evidence type="ECO:0000259" key="20">
    <source>
        <dbReference type="PROSITE" id="PS51384"/>
    </source>
</evidence>
<keyword evidence="6" id="KW-0285">Flavoprotein</keyword>
<evidence type="ECO:0000256" key="17">
    <source>
        <dbReference type="SAM" id="MobiDB-lite"/>
    </source>
</evidence>
<dbReference type="SUPFAM" id="SSF52343">
    <property type="entry name" value="Ferredoxin reductase-like, C-terminal NADP-linked domain"/>
    <property type="match status" value="1"/>
</dbReference>
<evidence type="ECO:0000256" key="6">
    <source>
        <dbReference type="ARBA" id="ARBA00022630"/>
    </source>
</evidence>
<feature type="region of interest" description="Disordered" evidence="17">
    <location>
        <begin position="1"/>
        <end position="24"/>
    </location>
</feature>
<dbReference type="InterPro" id="IPR017927">
    <property type="entry name" value="FAD-bd_FR_type"/>
</dbReference>
<evidence type="ECO:0000256" key="11">
    <source>
        <dbReference type="ARBA" id="ARBA00022837"/>
    </source>
</evidence>
<keyword evidence="22" id="KW-1185">Reference proteome</keyword>
<dbReference type="InterPro" id="IPR017938">
    <property type="entry name" value="Riboflavin_synthase-like_b-brl"/>
</dbReference>
<dbReference type="InterPro" id="IPR018247">
    <property type="entry name" value="EF_Hand_1_Ca_BS"/>
</dbReference>
<evidence type="ECO:0000256" key="18">
    <source>
        <dbReference type="SAM" id="Phobius"/>
    </source>
</evidence>
<keyword evidence="5" id="KW-0575">Peroxidase</keyword>
<reference evidence="21" key="2">
    <citation type="submission" date="2018-05" db="EMBL/GenBank/DDBJ databases">
        <title>OgluRS3 (Oryza glumaepatula Reference Sequence Version 3).</title>
        <authorList>
            <person name="Zhang J."/>
            <person name="Kudrna D."/>
            <person name="Lee S."/>
            <person name="Talag J."/>
            <person name="Welchert J."/>
            <person name="Wing R.A."/>
        </authorList>
    </citation>
    <scope>NUCLEOTIDE SEQUENCE [LARGE SCALE GENOMIC DNA]</scope>
</reference>
<dbReference type="InterPro" id="IPR013130">
    <property type="entry name" value="Fe3_Rdtase_TM_dom"/>
</dbReference>
<evidence type="ECO:0000256" key="8">
    <source>
        <dbReference type="ARBA" id="ARBA00022723"/>
    </source>
</evidence>
<dbReference type="Gramene" id="OGLUM05G20660.2">
    <property type="protein sequence ID" value="OGLUM05G20660.2"/>
    <property type="gene ID" value="OGLUM05G20660"/>
</dbReference>
<dbReference type="PANTHER" id="PTHR11972">
    <property type="entry name" value="NADPH OXIDASE"/>
    <property type="match status" value="1"/>
</dbReference>
<evidence type="ECO:0000313" key="21">
    <source>
        <dbReference type="EnsemblPlants" id="OGLUM05G20660.2"/>
    </source>
</evidence>
<keyword evidence="11" id="KW-0106">Calcium</keyword>
<feature type="transmembrane region" description="Helical" evidence="18">
    <location>
        <begin position="471"/>
        <end position="493"/>
    </location>
</feature>
<dbReference type="Pfam" id="PF08022">
    <property type="entry name" value="FAD_binding_8"/>
    <property type="match status" value="1"/>
</dbReference>
<dbReference type="GO" id="GO:0004601">
    <property type="term" value="F:peroxidase activity"/>
    <property type="evidence" value="ECO:0007669"/>
    <property type="project" value="UniProtKB-KW"/>
</dbReference>
<dbReference type="PROSITE" id="PS50222">
    <property type="entry name" value="EF_HAND_2"/>
    <property type="match status" value="1"/>
</dbReference>
<evidence type="ECO:0000259" key="19">
    <source>
        <dbReference type="PROSITE" id="PS50222"/>
    </source>
</evidence>
<evidence type="ECO:0000256" key="5">
    <source>
        <dbReference type="ARBA" id="ARBA00022559"/>
    </source>
</evidence>
<dbReference type="STRING" id="40148.A0A0E0A0E4"/>
<dbReference type="Pfam" id="PF01794">
    <property type="entry name" value="Ferric_reduct"/>
    <property type="match status" value="1"/>
</dbReference>
<dbReference type="Proteomes" id="UP000026961">
    <property type="component" value="Chromosome 5"/>
</dbReference>
<evidence type="ECO:0000256" key="4">
    <source>
        <dbReference type="ARBA" id="ARBA00022553"/>
    </source>
</evidence>
<dbReference type="GO" id="GO:0005509">
    <property type="term" value="F:calcium ion binding"/>
    <property type="evidence" value="ECO:0007669"/>
    <property type="project" value="InterPro"/>
</dbReference>
<dbReference type="InterPro" id="IPR000778">
    <property type="entry name" value="Cyt_b245_heavy_chain"/>
</dbReference>
<accession>A0A0E0A0E4</accession>
<dbReference type="InterPro" id="IPR050369">
    <property type="entry name" value="RBOH/FRE"/>
</dbReference>
<evidence type="ECO:0000256" key="14">
    <source>
        <dbReference type="ARBA" id="ARBA00023002"/>
    </source>
</evidence>
<keyword evidence="7 18" id="KW-0812">Transmembrane</keyword>
<comment type="similarity">
    <text evidence="2">Belongs to the RBOH (TC 5.B.1.3) family.</text>
</comment>
<dbReference type="AlphaFoldDB" id="A0A0E0A0E4"/>
<dbReference type="GO" id="GO:0005886">
    <property type="term" value="C:plasma membrane"/>
    <property type="evidence" value="ECO:0007669"/>
    <property type="project" value="TreeGrafter"/>
</dbReference>
<dbReference type="InterPro" id="IPR011992">
    <property type="entry name" value="EF-hand-dom_pair"/>
</dbReference>
<dbReference type="PROSITE" id="PS00018">
    <property type="entry name" value="EF_HAND_1"/>
    <property type="match status" value="1"/>
</dbReference>
<dbReference type="InterPro" id="IPR013112">
    <property type="entry name" value="FAD-bd_8"/>
</dbReference>
<dbReference type="GO" id="GO:0016174">
    <property type="term" value="F:NAD(P)H oxidase H2O2-forming activity"/>
    <property type="evidence" value="ECO:0007669"/>
    <property type="project" value="TreeGrafter"/>
</dbReference>
<dbReference type="Pfam" id="PF08030">
    <property type="entry name" value="NAD_binding_6"/>
    <property type="match status" value="1"/>
</dbReference>
<comment type="subcellular location">
    <subcellularLocation>
        <location evidence="1">Membrane</location>
        <topology evidence="1">Multi-pass membrane protein</topology>
    </subcellularLocation>
</comment>
<evidence type="ECO:0000256" key="9">
    <source>
        <dbReference type="ARBA" id="ARBA00022737"/>
    </source>
</evidence>
<dbReference type="Gene3D" id="3.40.50.80">
    <property type="entry name" value="Nucleotide-binding domain of ferredoxin-NADP reductase (FNR) module"/>
    <property type="match status" value="1"/>
</dbReference>
<dbReference type="EnsemblPlants" id="OGLUM05G20660.2">
    <property type="protein sequence ID" value="OGLUM05G20660.2"/>
    <property type="gene ID" value="OGLUM05G20660"/>
</dbReference>
<evidence type="ECO:0000256" key="3">
    <source>
        <dbReference type="ARBA" id="ARBA00011407"/>
    </source>
</evidence>
<keyword evidence="8" id="KW-0479">Metal-binding</keyword>
<dbReference type="SUPFAM" id="SSF47473">
    <property type="entry name" value="EF-hand"/>
    <property type="match status" value="1"/>
</dbReference>
<evidence type="ECO:0000256" key="7">
    <source>
        <dbReference type="ARBA" id="ARBA00022692"/>
    </source>
</evidence>
<organism evidence="21">
    <name type="scientific">Oryza glumipatula</name>
    <dbReference type="NCBI Taxonomy" id="40148"/>
    <lineage>
        <taxon>Eukaryota</taxon>
        <taxon>Viridiplantae</taxon>
        <taxon>Streptophyta</taxon>
        <taxon>Embryophyta</taxon>
        <taxon>Tracheophyta</taxon>
        <taxon>Spermatophyta</taxon>
        <taxon>Magnoliopsida</taxon>
        <taxon>Liliopsida</taxon>
        <taxon>Poales</taxon>
        <taxon>Poaceae</taxon>
        <taxon>BOP clade</taxon>
        <taxon>Oryzoideae</taxon>
        <taxon>Oryzeae</taxon>
        <taxon>Oryzinae</taxon>
        <taxon>Oryza</taxon>
    </lineage>
</organism>
<name>A0A0E0A0E4_9ORYZ</name>
<evidence type="ECO:0000256" key="1">
    <source>
        <dbReference type="ARBA" id="ARBA00004141"/>
    </source>
</evidence>
<dbReference type="SUPFAM" id="SSF63380">
    <property type="entry name" value="Riboflavin synthase domain-like"/>
    <property type="match status" value="1"/>
</dbReference>
<proteinExistence type="inferred from homology"/>
<keyword evidence="13 18" id="KW-1133">Transmembrane helix</keyword>
<dbReference type="PRINTS" id="PR00466">
    <property type="entry name" value="GP91PHOX"/>
</dbReference>
<dbReference type="PANTHER" id="PTHR11972:SF133">
    <property type="entry name" value="OS05G0465800 PROTEIN"/>
    <property type="match status" value="1"/>
</dbReference>
<dbReference type="CDD" id="cd06186">
    <property type="entry name" value="NOX_Duox_like_FAD_NADP"/>
    <property type="match status" value="1"/>
</dbReference>
<keyword evidence="4" id="KW-0597">Phosphoprotein</keyword>
<evidence type="ECO:0000256" key="13">
    <source>
        <dbReference type="ARBA" id="ARBA00022989"/>
    </source>
</evidence>
<keyword evidence="12" id="KW-0521">NADP</keyword>
<dbReference type="SFLD" id="SFLDG01169">
    <property type="entry name" value="NADPH_oxidase_subgroup_(NOX)"/>
    <property type="match status" value="1"/>
</dbReference>
<evidence type="ECO:0000313" key="22">
    <source>
        <dbReference type="Proteomes" id="UP000026961"/>
    </source>
</evidence>
<evidence type="ECO:0000256" key="15">
    <source>
        <dbReference type="ARBA" id="ARBA00023136"/>
    </source>
</evidence>
<protein>
    <recommendedName>
        <fullName evidence="23">EF-hand domain-containing protein</fullName>
    </recommendedName>
</protein>
<keyword evidence="15 18" id="KW-0472">Membrane</keyword>
<feature type="domain" description="EF-hand" evidence="19">
    <location>
        <begin position="144"/>
        <end position="179"/>
    </location>
</feature>
<dbReference type="InterPro" id="IPR002048">
    <property type="entry name" value="EF_hand_dom"/>
</dbReference>
<dbReference type="FunFam" id="1.10.238.10:FF:000049">
    <property type="entry name" value="Respiratory burst oxidase homolog A"/>
    <property type="match status" value="1"/>
</dbReference>
<feature type="domain" description="FAD-binding FR-type" evidence="20">
    <location>
        <begin position="500"/>
        <end position="640"/>
    </location>
</feature>
<feature type="transmembrane region" description="Helical" evidence="18">
    <location>
        <begin position="431"/>
        <end position="450"/>
    </location>
</feature>
<dbReference type="eggNOG" id="KOG0039">
    <property type="taxonomic scope" value="Eukaryota"/>
</dbReference>